<evidence type="ECO:0000256" key="2">
    <source>
        <dbReference type="ARBA" id="ARBA00023186"/>
    </source>
</evidence>
<dbReference type="InterPro" id="IPR002669">
    <property type="entry name" value="UreD"/>
</dbReference>
<dbReference type="AlphaFoldDB" id="A0A3A2ZJ72"/>
<evidence type="ECO:0000313" key="4">
    <source>
        <dbReference type="Proteomes" id="UP000266188"/>
    </source>
</evidence>
<accession>A0A3A2ZJ72</accession>
<keyword evidence="2" id="KW-0143">Chaperone</keyword>
<dbReference type="PANTHER" id="PTHR33643">
    <property type="entry name" value="UREASE ACCESSORY PROTEIN D"/>
    <property type="match status" value="1"/>
</dbReference>
<protein>
    <submittedName>
        <fullName evidence="3">Urease accessory protein UreD</fullName>
    </submittedName>
</protein>
<proteinExistence type="inferred from homology"/>
<comment type="caution">
    <text evidence="3">The sequence shown here is derived from an EMBL/GenBank/DDBJ whole genome shotgun (WGS) entry which is preliminary data.</text>
</comment>
<dbReference type="OrthoDB" id="5550464at2759"/>
<dbReference type="GO" id="GO:0016151">
    <property type="term" value="F:nickel cation binding"/>
    <property type="evidence" value="ECO:0007669"/>
    <property type="project" value="InterPro"/>
</dbReference>
<dbReference type="Proteomes" id="UP000266188">
    <property type="component" value="Unassembled WGS sequence"/>
</dbReference>
<sequence length="322" mass="35973">MPPKPAALSDSTPGLGEIEARKFMNSTSVSTLSFAYPLRLIPLPSRPPVHAALIFTHTYGEGLVAGDEIDLHVKVRQDARLILLTQGNTKVYKSPSKDIRTTQGLTAKIEPGAALVLLQDPIQPFKGSTYEQLQVFYIDPMYSNLLLLDWVCEGRTAMGEAWDFWEWKSRNEVWSGTGQTDEEDSHQKPKLLIRDNIRLGSTVILGEDTREEMYNLGVFGTLFIRGPMFRTIGKAFLDEFSHLPRIGTNTQIVAQSQSPRPTQLPKGKPQVTWTAASTRGFVVVKFGARQVAEVKMWLNGILSKDGTIPREFGEHAMMCLRI</sequence>
<dbReference type="STRING" id="2070753.A0A3A2ZJ72"/>
<comment type="similarity">
    <text evidence="1">Belongs to the UreD family.</text>
</comment>
<dbReference type="PANTHER" id="PTHR33643:SF1">
    <property type="entry name" value="UREASE ACCESSORY PROTEIN D"/>
    <property type="match status" value="1"/>
</dbReference>
<name>A0A3A2ZJ72_9EURO</name>
<dbReference type="HAMAP" id="MF_01384">
    <property type="entry name" value="UreD"/>
    <property type="match status" value="1"/>
</dbReference>
<evidence type="ECO:0000313" key="3">
    <source>
        <dbReference type="EMBL" id="RJE23299.1"/>
    </source>
</evidence>
<gene>
    <name evidence="3" type="ORF">PHISCL_04373</name>
</gene>
<evidence type="ECO:0000256" key="1">
    <source>
        <dbReference type="ARBA" id="ARBA00007177"/>
    </source>
</evidence>
<keyword evidence="4" id="KW-1185">Reference proteome</keyword>
<dbReference type="Pfam" id="PF01774">
    <property type="entry name" value="UreD"/>
    <property type="match status" value="1"/>
</dbReference>
<dbReference type="EMBL" id="MVGC01000127">
    <property type="protein sequence ID" value="RJE23299.1"/>
    <property type="molecule type" value="Genomic_DNA"/>
</dbReference>
<organism evidence="3 4">
    <name type="scientific">Aspergillus sclerotialis</name>
    <dbReference type="NCBI Taxonomy" id="2070753"/>
    <lineage>
        <taxon>Eukaryota</taxon>
        <taxon>Fungi</taxon>
        <taxon>Dikarya</taxon>
        <taxon>Ascomycota</taxon>
        <taxon>Pezizomycotina</taxon>
        <taxon>Eurotiomycetes</taxon>
        <taxon>Eurotiomycetidae</taxon>
        <taxon>Eurotiales</taxon>
        <taxon>Aspergillaceae</taxon>
        <taxon>Aspergillus</taxon>
        <taxon>Aspergillus subgen. Polypaecilum</taxon>
    </lineage>
</organism>
<reference evidence="4" key="1">
    <citation type="submission" date="2017-02" db="EMBL/GenBank/DDBJ databases">
        <authorList>
            <person name="Tafer H."/>
            <person name="Lopandic K."/>
        </authorList>
    </citation>
    <scope>NUCLEOTIDE SEQUENCE [LARGE SCALE GENOMIC DNA]</scope>
    <source>
        <strain evidence="4">CBS 366.77</strain>
    </source>
</reference>